<organism evidence="1 2">
    <name type="scientific">Pleuronectes platessa</name>
    <name type="common">European plaice</name>
    <dbReference type="NCBI Taxonomy" id="8262"/>
    <lineage>
        <taxon>Eukaryota</taxon>
        <taxon>Metazoa</taxon>
        <taxon>Chordata</taxon>
        <taxon>Craniata</taxon>
        <taxon>Vertebrata</taxon>
        <taxon>Euteleostomi</taxon>
        <taxon>Actinopterygii</taxon>
        <taxon>Neopterygii</taxon>
        <taxon>Teleostei</taxon>
        <taxon>Neoteleostei</taxon>
        <taxon>Acanthomorphata</taxon>
        <taxon>Carangaria</taxon>
        <taxon>Pleuronectiformes</taxon>
        <taxon>Pleuronectoidei</taxon>
        <taxon>Pleuronectidae</taxon>
        <taxon>Pleuronectes</taxon>
    </lineage>
</organism>
<dbReference type="EMBL" id="CADEAL010004110">
    <property type="protein sequence ID" value="CAB1451968.1"/>
    <property type="molecule type" value="Genomic_DNA"/>
</dbReference>
<proteinExistence type="predicted"/>
<keyword evidence="2" id="KW-1185">Reference proteome</keyword>
<dbReference type="Proteomes" id="UP001153269">
    <property type="component" value="Unassembled WGS sequence"/>
</dbReference>
<protein>
    <submittedName>
        <fullName evidence="1">Uncharacterized protein</fullName>
    </submittedName>
</protein>
<evidence type="ECO:0000313" key="2">
    <source>
        <dbReference type="Proteomes" id="UP001153269"/>
    </source>
</evidence>
<comment type="caution">
    <text evidence="1">The sequence shown here is derived from an EMBL/GenBank/DDBJ whole genome shotgun (WGS) entry which is preliminary data.</text>
</comment>
<dbReference type="AlphaFoldDB" id="A0A9N7VJA1"/>
<gene>
    <name evidence="1" type="ORF">PLEPLA_LOCUS39707</name>
</gene>
<accession>A0A9N7VJA1</accession>
<reference evidence="1" key="1">
    <citation type="submission" date="2020-03" db="EMBL/GenBank/DDBJ databases">
        <authorList>
            <person name="Weist P."/>
        </authorList>
    </citation>
    <scope>NUCLEOTIDE SEQUENCE</scope>
</reference>
<evidence type="ECO:0000313" key="1">
    <source>
        <dbReference type="EMBL" id="CAB1451968.1"/>
    </source>
</evidence>
<name>A0A9N7VJA1_PLEPL</name>
<sequence length="238" mass="26339">MSNAVIIAIALTTVAVFEYSSYTTASGLSARSPPLPWLSSLPHFSPFKPNSGGRRTLSLLLLEVQDSVPLNCRQVLARRGNGLASLYWRPPVQTSIPPIRLSIAEMFRDDKPFLWRIMQREEERWRRRRGRRGGGLSSQSFGVLPVGPTFLSPSLSQGQWASSVADHSDPSLRNSLPVTWVTALEEPVVLAELMQEEMKYDYLRALPPSPVTSVTHRLTCLKMDVPVPAPPAAPGTPR</sequence>